<reference evidence="1 2" key="1">
    <citation type="submission" date="2019-07" db="EMBL/GenBank/DDBJ databases">
        <title>Whole genome shotgun sequence of Aneurinibacillus danicus NBRC 102444.</title>
        <authorList>
            <person name="Hosoyama A."/>
            <person name="Uohara A."/>
            <person name="Ohji S."/>
            <person name="Ichikawa N."/>
        </authorList>
    </citation>
    <scope>NUCLEOTIDE SEQUENCE [LARGE SCALE GENOMIC DNA]</scope>
    <source>
        <strain evidence="1 2">NBRC 102444</strain>
    </source>
</reference>
<keyword evidence="2" id="KW-1185">Reference proteome</keyword>
<organism evidence="1 2">
    <name type="scientific">Aneurinibacillus danicus</name>
    <dbReference type="NCBI Taxonomy" id="267746"/>
    <lineage>
        <taxon>Bacteria</taxon>
        <taxon>Bacillati</taxon>
        <taxon>Bacillota</taxon>
        <taxon>Bacilli</taxon>
        <taxon>Bacillales</taxon>
        <taxon>Paenibacillaceae</taxon>
        <taxon>Aneurinibacillus group</taxon>
        <taxon>Aneurinibacillus</taxon>
    </lineage>
</organism>
<sequence>MEQMIRTVLQAKGVQAPDEDYSVLVTQWQSILSLQQQASKAQLKAFDIALCHRVKETTK</sequence>
<accession>A0A511VDR7</accession>
<gene>
    <name evidence="1" type="ORF">ADA01nite_28720</name>
</gene>
<name>A0A511VDR7_9BACL</name>
<dbReference type="Proteomes" id="UP000321157">
    <property type="component" value="Unassembled WGS sequence"/>
</dbReference>
<dbReference type="AlphaFoldDB" id="A0A511VDR7"/>
<comment type="caution">
    <text evidence="1">The sequence shown here is derived from an EMBL/GenBank/DDBJ whole genome shotgun (WGS) entry which is preliminary data.</text>
</comment>
<evidence type="ECO:0000313" key="1">
    <source>
        <dbReference type="EMBL" id="GEN35412.1"/>
    </source>
</evidence>
<protein>
    <submittedName>
        <fullName evidence="1">Uncharacterized protein</fullName>
    </submittedName>
</protein>
<proteinExistence type="predicted"/>
<dbReference type="RefSeq" id="WP_146810946.1">
    <property type="nucleotide sequence ID" value="NZ_BJXX01000132.1"/>
</dbReference>
<evidence type="ECO:0000313" key="2">
    <source>
        <dbReference type="Proteomes" id="UP000321157"/>
    </source>
</evidence>
<dbReference type="EMBL" id="BJXX01000132">
    <property type="protein sequence ID" value="GEN35412.1"/>
    <property type="molecule type" value="Genomic_DNA"/>
</dbReference>